<dbReference type="GO" id="GO:0003864">
    <property type="term" value="F:3-methyl-2-oxobutanoate hydroxymethyltransferase activity"/>
    <property type="evidence" value="ECO:0007669"/>
    <property type="project" value="UniProtKB-UniRule"/>
</dbReference>
<dbReference type="RefSeq" id="WP_171835943.1">
    <property type="nucleotide sequence ID" value="NZ_CP053708.1"/>
</dbReference>
<comment type="pathway">
    <text evidence="1 7">Cofactor biosynthesis; (R)-pantothenate biosynthesis; (R)-pantoate from 3-methyl-2-oxobutanoate: step 1/2.</text>
</comment>
<dbReference type="Pfam" id="PF02548">
    <property type="entry name" value="Pantoate_transf"/>
    <property type="match status" value="1"/>
</dbReference>
<evidence type="ECO:0000256" key="7">
    <source>
        <dbReference type="HAMAP-Rule" id="MF_00156"/>
    </source>
</evidence>
<dbReference type="GO" id="GO:0000287">
    <property type="term" value="F:magnesium ion binding"/>
    <property type="evidence" value="ECO:0007669"/>
    <property type="project" value="TreeGrafter"/>
</dbReference>
<dbReference type="EC" id="2.1.2.11" evidence="7"/>
<dbReference type="EMBL" id="CP053708">
    <property type="protein sequence ID" value="QKE90105.1"/>
    <property type="molecule type" value="Genomic_DNA"/>
</dbReference>
<keyword evidence="5 7" id="KW-0808">Transferase</keyword>
<evidence type="ECO:0000256" key="9">
    <source>
        <dbReference type="PIRSR" id="PIRSR000388-2"/>
    </source>
</evidence>
<evidence type="ECO:0000313" key="13">
    <source>
        <dbReference type="Proteomes" id="UP000500767"/>
    </source>
</evidence>
<feature type="binding site" evidence="7 9">
    <location>
        <position position="112"/>
    </location>
    <ligand>
        <name>3-methyl-2-oxobutanoate</name>
        <dbReference type="ChEBI" id="CHEBI:11851"/>
    </ligand>
</feature>
<comment type="function">
    <text evidence="6 7">Catalyzes the reversible reaction in which hydroxymethyl group from 5,10-methylenetetrahydrofolate is transferred onto alpha-ketoisovalerate to form ketopantoate.</text>
</comment>
<dbReference type="SUPFAM" id="SSF51621">
    <property type="entry name" value="Phosphoenolpyruvate/pyruvate domain"/>
    <property type="match status" value="1"/>
</dbReference>
<reference evidence="12 13" key="1">
    <citation type="journal article" date="2014" name="World J. Microbiol. Biotechnol.">
        <title>Biodiversity and physiological characteristics of Antarctic and Arctic lichens-associated bacteria.</title>
        <authorList>
            <person name="Lee Y.M."/>
            <person name="Kim E.H."/>
            <person name="Lee H.K."/>
            <person name="Hong S.G."/>
        </authorList>
    </citation>
    <scope>NUCLEOTIDE SEQUENCE [LARGE SCALE GENOMIC DNA]</scope>
    <source>
        <strain evidence="12 13">PAMC 26569</strain>
    </source>
</reference>
<dbReference type="InterPro" id="IPR040442">
    <property type="entry name" value="Pyrv_kinase-like_dom_sf"/>
</dbReference>
<feature type="binding site" evidence="7 9">
    <location>
        <position position="83"/>
    </location>
    <ligand>
        <name>3-methyl-2-oxobutanoate</name>
        <dbReference type="ChEBI" id="CHEBI:11851"/>
    </ligand>
</feature>
<dbReference type="AlphaFoldDB" id="A0A6M8HPA8"/>
<dbReference type="KEGG" id="lck:HN018_08615"/>
<evidence type="ECO:0000256" key="5">
    <source>
        <dbReference type="ARBA" id="ARBA00022679"/>
    </source>
</evidence>
<dbReference type="HAMAP" id="MF_00156">
    <property type="entry name" value="PanB"/>
    <property type="match status" value="1"/>
</dbReference>
<dbReference type="InterPro" id="IPR015813">
    <property type="entry name" value="Pyrv/PenolPyrv_kinase-like_dom"/>
</dbReference>
<feature type="region of interest" description="Disordered" evidence="11">
    <location>
        <begin position="258"/>
        <end position="281"/>
    </location>
</feature>
<dbReference type="UniPathway" id="UPA00028">
    <property type="reaction ID" value="UER00003"/>
</dbReference>
<feature type="binding site" evidence="7 9">
    <location>
        <begin position="44"/>
        <end position="45"/>
    </location>
    <ligand>
        <name>3-methyl-2-oxobutanoate</name>
        <dbReference type="ChEBI" id="CHEBI:11851"/>
    </ligand>
</feature>
<feature type="active site" description="Proton acceptor" evidence="7 8">
    <location>
        <position position="180"/>
    </location>
</feature>
<evidence type="ECO:0000313" key="12">
    <source>
        <dbReference type="EMBL" id="QKE90105.1"/>
    </source>
</evidence>
<feature type="binding site" evidence="7 10">
    <location>
        <position position="44"/>
    </location>
    <ligand>
        <name>Mg(2+)</name>
        <dbReference type="ChEBI" id="CHEBI:18420"/>
    </ligand>
</feature>
<dbReference type="NCBIfam" id="NF001452">
    <property type="entry name" value="PRK00311.1"/>
    <property type="match status" value="1"/>
</dbReference>
<dbReference type="NCBIfam" id="TIGR00222">
    <property type="entry name" value="panB"/>
    <property type="match status" value="1"/>
</dbReference>
<comment type="subunit">
    <text evidence="3 7">Homodecamer; pentamer of dimers.</text>
</comment>
<keyword evidence="7 10" id="KW-0460">Magnesium</keyword>
<dbReference type="Gene3D" id="3.20.20.60">
    <property type="entry name" value="Phosphoenolpyruvate-binding domains"/>
    <property type="match status" value="1"/>
</dbReference>
<dbReference type="PANTHER" id="PTHR20881:SF0">
    <property type="entry name" value="3-METHYL-2-OXOBUTANOATE HYDROXYMETHYLTRANSFERASE"/>
    <property type="match status" value="1"/>
</dbReference>
<evidence type="ECO:0000256" key="11">
    <source>
        <dbReference type="SAM" id="MobiDB-lite"/>
    </source>
</evidence>
<keyword evidence="7" id="KW-0963">Cytoplasm</keyword>
<dbReference type="CDD" id="cd06557">
    <property type="entry name" value="KPHMT-like"/>
    <property type="match status" value="1"/>
</dbReference>
<comment type="cofactor">
    <cofactor evidence="7 10">
        <name>Mg(2+)</name>
        <dbReference type="ChEBI" id="CHEBI:18420"/>
    </cofactor>
    <text evidence="7 10">Binds 1 Mg(2+) ion per subunit.</text>
</comment>
<comment type="catalytic activity">
    <reaction evidence="7">
        <text>(6R)-5,10-methylene-5,6,7,8-tetrahydrofolate + 3-methyl-2-oxobutanoate + H2O = 2-dehydropantoate + (6S)-5,6,7,8-tetrahydrofolate</text>
        <dbReference type="Rhea" id="RHEA:11824"/>
        <dbReference type="ChEBI" id="CHEBI:11561"/>
        <dbReference type="ChEBI" id="CHEBI:11851"/>
        <dbReference type="ChEBI" id="CHEBI:15377"/>
        <dbReference type="ChEBI" id="CHEBI:15636"/>
        <dbReference type="ChEBI" id="CHEBI:57453"/>
        <dbReference type="EC" id="2.1.2.11"/>
    </reaction>
</comment>
<keyword evidence="13" id="KW-1185">Reference proteome</keyword>
<dbReference type="Proteomes" id="UP000500767">
    <property type="component" value="Chromosome"/>
</dbReference>
<evidence type="ECO:0000256" key="3">
    <source>
        <dbReference type="ARBA" id="ARBA00011424"/>
    </source>
</evidence>
<dbReference type="FunFam" id="3.20.20.60:FF:000003">
    <property type="entry name" value="3-methyl-2-oxobutanoate hydroxymethyltransferase"/>
    <property type="match status" value="1"/>
</dbReference>
<evidence type="ECO:0000256" key="6">
    <source>
        <dbReference type="ARBA" id="ARBA00056497"/>
    </source>
</evidence>
<name>A0A6M8HPA8_9PROT</name>
<dbReference type="GO" id="GO:0015940">
    <property type="term" value="P:pantothenate biosynthetic process"/>
    <property type="evidence" value="ECO:0007669"/>
    <property type="project" value="UniProtKB-UniRule"/>
</dbReference>
<comment type="subcellular location">
    <subcellularLocation>
        <location evidence="7">Cytoplasm</location>
    </subcellularLocation>
</comment>
<keyword evidence="7 10" id="KW-0479">Metal-binding</keyword>
<evidence type="ECO:0000256" key="8">
    <source>
        <dbReference type="PIRSR" id="PIRSR000388-1"/>
    </source>
</evidence>
<gene>
    <name evidence="7 12" type="primary">panB</name>
    <name evidence="12" type="ORF">HN018_08615</name>
</gene>
<evidence type="ECO:0000256" key="4">
    <source>
        <dbReference type="ARBA" id="ARBA00022655"/>
    </source>
</evidence>
<evidence type="ECO:0000256" key="2">
    <source>
        <dbReference type="ARBA" id="ARBA00008676"/>
    </source>
</evidence>
<evidence type="ECO:0000256" key="1">
    <source>
        <dbReference type="ARBA" id="ARBA00005033"/>
    </source>
</evidence>
<dbReference type="InterPro" id="IPR003700">
    <property type="entry name" value="Pantoate_hydroxy_MeTrfase"/>
</dbReference>
<keyword evidence="4 7" id="KW-0566">Pantothenate biosynthesis</keyword>
<comment type="similarity">
    <text evidence="2 7">Belongs to the PanB family.</text>
</comment>
<proteinExistence type="inferred from homology"/>
<dbReference type="GO" id="GO:0008168">
    <property type="term" value="F:methyltransferase activity"/>
    <property type="evidence" value="ECO:0007669"/>
    <property type="project" value="UniProtKB-KW"/>
</dbReference>
<protein>
    <recommendedName>
        <fullName evidence="7">3-methyl-2-oxobutanoate hydroxymethyltransferase</fullName>
        <ecNumber evidence="7">2.1.2.11</ecNumber>
    </recommendedName>
    <alternativeName>
        <fullName evidence="7">Ketopantoate hydroxymethyltransferase</fullName>
        <shortName evidence="7">KPHMT</shortName>
    </alternativeName>
</protein>
<accession>A0A6M8HPA8</accession>
<dbReference type="GO" id="GO:0005737">
    <property type="term" value="C:cytoplasm"/>
    <property type="evidence" value="ECO:0007669"/>
    <property type="project" value="UniProtKB-SubCell"/>
</dbReference>
<dbReference type="PIRSF" id="PIRSF000388">
    <property type="entry name" value="Pantoate_hydroxy_MeTrfase"/>
    <property type="match status" value="1"/>
</dbReference>
<keyword evidence="12" id="KW-0489">Methyltransferase</keyword>
<organism evidence="12 13">
    <name type="scientific">Lichenicola cladoniae</name>
    <dbReference type="NCBI Taxonomy" id="1484109"/>
    <lineage>
        <taxon>Bacteria</taxon>
        <taxon>Pseudomonadati</taxon>
        <taxon>Pseudomonadota</taxon>
        <taxon>Alphaproteobacteria</taxon>
        <taxon>Acetobacterales</taxon>
        <taxon>Acetobacteraceae</taxon>
        <taxon>Lichenicola</taxon>
    </lineage>
</organism>
<feature type="binding site" evidence="7 10">
    <location>
        <position position="114"/>
    </location>
    <ligand>
        <name>Mg(2+)</name>
        <dbReference type="ChEBI" id="CHEBI:18420"/>
    </ligand>
</feature>
<evidence type="ECO:0000256" key="10">
    <source>
        <dbReference type="PIRSR" id="PIRSR000388-3"/>
    </source>
</evidence>
<feature type="binding site" evidence="7 10">
    <location>
        <position position="83"/>
    </location>
    <ligand>
        <name>Mg(2+)</name>
        <dbReference type="ChEBI" id="CHEBI:18420"/>
    </ligand>
</feature>
<dbReference type="PANTHER" id="PTHR20881">
    <property type="entry name" value="3-METHYL-2-OXOBUTANOATE HYDROXYMETHYLTRANSFERASE"/>
    <property type="match status" value="1"/>
</dbReference>
<dbReference type="GO" id="GO:0032259">
    <property type="term" value="P:methylation"/>
    <property type="evidence" value="ECO:0007669"/>
    <property type="project" value="UniProtKB-KW"/>
</dbReference>
<sequence>MRTTLLDLLRMKQAGERIVMLTAYDTPSAMIAERAGVRLLLVGDSLGMVVLGNDSTIPVTLDDMVRHAAAVSRGVQDTLVVGDLPFLTYASEADAIASARRMMQEAGVQAVKLEGGQPIVPIVRRLTELGVPVMGHLGFTPQAQYQLGIRVQARQASDARRLLEDALALQEAGAFGIVLELVPAVLAEAVSKRLRIPTIGIGAGAGCDGQVQVWHDVLGLHSAKSPRHAKRYGDIGAAMEAALRLYVEEVQSGAFPTAAQSSKMDESELAEALAGLPGTTP</sequence>